<protein>
    <submittedName>
        <fullName evidence="1">DUF1876 domain-containing protein</fullName>
    </submittedName>
</protein>
<dbReference type="InterPro" id="IPR015057">
    <property type="entry name" value="Rv2632c-like"/>
</dbReference>
<dbReference type="Gene3D" id="3.30.160.240">
    <property type="entry name" value="Rv1738"/>
    <property type="match status" value="1"/>
</dbReference>
<dbReference type="Pfam" id="PF08962">
    <property type="entry name" value="Rv2632c-like"/>
    <property type="match status" value="1"/>
</dbReference>
<reference evidence="1" key="1">
    <citation type="submission" date="2022-05" db="EMBL/GenBank/DDBJ databases">
        <title>Jatrophihabitans sp. SB3-54 whole genome sequence.</title>
        <authorList>
            <person name="Suh M.K."/>
            <person name="Eom M.K."/>
            <person name="Kim J.S."/>
            <person name="Kim H.S."/>
            <person name="Do H.E."/>
            <person name="Shin Y.K."/>
            <person name="Lee J.-S."/>
        </authorList>
    </citation>
    <scope>NUCLEOTIDE SEQUENCE</scope>
    <source>
        <strain evidence="1">SB3-54</strain>
    </source>
</reference>
<gene>
    <name evidence="1" type="ORF">M6B22_02565</name>
</gene>
<dbReference type="Proteomes" id="UP001164693">
    <property type="component" value="Chromosome"/>
</dbReference>
<evidence type="ECO:0000313" key="1">
    <source>
        <dbReference type="EMBL" id="WAX57661.1"/>
    </source>
</evidence>
<evidence type="ECO:0000313" key="2">
    <source>
        <dbReference type="Proteomes" id="UP001164693"/>
    </source>
</evidence>
<dbReference type="SUPFAM" id="SSF143212">
    <property type="entry name" value="Rv2632c-like"/>
    <property type="match status" value="1"/>
</dbReference>
<sequence length="83" mass="9086">MTHIQEWPIQVWITEEDDRTTARAVLNTRDNVLTADGVARRSPRDPAVPEIGDEIAVGRALAELGRQLLASGADDVAAIEQPR</sequence>
<accession>A0ABY7K2X9</accession>
<organism evidence="1 2">
    <name type="scientific">Jatrophihabitans cynanchi</name>
    <dbReference type="NCBI Taxonomy" id="2944128"/>
    <lineage>
        <taxon>Bacteria</taxon>
        <taxon>Bacillati</taxon>
        <taxon>Actinomycetota</taxon>
        <taxon>Actinomycetes</taxon>
        <taxon>Jatrophihabitantales</taxon>
        <taxon>Jatrophihabitantaceae</taxon>
        <taxon>Jatrophihabitans</taxon>
    </lineage>
</organism>
<keyword evidence="2" id="KW-1185">Reference proteome</keyword>
<dbReference type="RefSeq" id="WP_269444208.1">
    <property type="nucleotide sequence ID" value="NZ_CP097463.1"/>
</dbReference>
<proteinExistence type="predicted"/>
<dbReference type="EMBL" id="CP097463">
    <property type="protein sequence ID" value="WAX57661.1"/>
    <property type="molecule type" value="Genomic_DNA"/>
</dbReference>
<name>A0ABY7K2X9_9ACTN</name>
<dbReference type="InterPro" id="IPR038070">
    <property type="entry name" value="Rv2632c-like_sf"/>
</dbReference>